<comment type="caution">
    <text evidence="1">The sequence shown here is derived from an EMBL/GenBank/DDBJ whole genome shotgun (WGS) entry which is preliminary data.</text>
</comment>
<accession>A0AAN8TQZ2</accession>
<reference evidence="1 2" key="1">
    <citation type="submission" date="2024-02" db="EMBL/GenBank/DDBJ databases">
        <title>de novo genome assembly of Solanum bulbocastanum strain 11H21.</title>
        <authorList>
            <person name="Hosaka A.J."/>
        </authorList>
    </citation>
    <scope>NUCLEOTIDE SEQUENCE [LARGE SCALE GENOMIC DNA]</scope>
    <source>
        <tissue evidence="1">Young leaves</tissue>
    </source>
</reference>
<proteinExistence type="predicted"/>
<keyword evidence="2" id="KW-1185">Reference proteome</keyword>
<sequence>MGNYLSILIKHGERWDPSGKYVDFQRERIIYESSSLYSGLDSVVVLDRRHSHFSRSLTNFDLYSNNSIHLIGMNLDGVVDENTDEGIGVISDLSNLFTVENQIYKDKGTLMEITQHYGVVEKIQISCISF</sequence>
<evidence type="ECO:0000313" key="1">
    <source>
        <dbReference type="EMBL" id="KAK6791359.1"/>
    </source>
</evidence>
<dbReference type="Proteomes" id="UP001371456">
    <property type="component" value="Unassembled WGS sequence"/>
</dbReference>
<name>A0AAN8TQZ2_SOLBU</name>
<organism evidence="1 2">
    <name type="scientific">Solanum bulbocastanum</name>
    <name type="common">Wild potato</name>
    <dbReference type="NCBI Taxonomy" id="147425"/>
    <lineage>
        <taxon>Eukaryota</taxon>
        <taxon>Viridiplantae</taxon>
        <taxon>Streptophyta</taxon>
        <taxon>Embryophyta</taxon>
        <taxon>Tracheophyta</taxon>
        <taxon>Spermatophyta</taxon>
        <taxon>Magnoliopsida</taxon>
        <taxon>eudicotyledons</taxon>
        <taxon>Gunneridae</taxon>
        <taxon>Pentapetalae</taxon>
        <taxon>asterids</taxon>
        <taxon>lamiids</taxon>
        <taxon>Solanales</taxon>
        <taxon>Solanaceae</taxon>
        <taxon>Solanoideae</taxon>
        <taxon>Solaneae</taxon>
        <taxon>Solanum</taxon>
    </lineage>
</organism>
<evidence type="ECO:0000313" key="2">
    <source>
        <dbReference type="Proteomes" id="UP001371456"/>
    </source>
</evidence>
<protein>
    <submittedName>
        <fullName evidence="1">Uncharacterized protein</fullName>
    </submittedName>
</protein>
<gene>
    <name evidence="1" type="ORF">RDI58_010440</name>
</gene>
<dbReference type="AlphaFoldDB" id="A0AAN8TQZ2"/>
<dbReference type="EMBL" id="JBANQN010000004">
    <property type="protein sequence ID" value="KAK6791359.1"/>
    <property type="molecule type" value="Genomic_DNA"/>
</dbReference>